<feature type="region of interest" description="Disordered" evidence="7">
    <location>
        <begin position="386"/>
        <end position="405"/>
    </location>
</feature>
<dbReference type="GO" id="GO:0010629">
    <property type="term" value="P:negative regulation of gene expression"/>
    <property type="evidence" value="ECO:0007669"/>
    <property type="project" value="UniProtKB-ARBA"/>
</dbReference>
<keyword evidence="3" id="KW-0540">Nuclease</keyword>
<gene>
    <name evidence="9" type="ORF">DM01DRAFT_1385697</name>
</gene>
<evidence type="ECO:0000256" key="3">
    <source>
        <dbReference type="ARBA" id="ARBA00022722"/>
    </source>
</evidence>
<evidence type="ECO:0000256" key="7">
    <source>
        <dbReference type="SAM" id="MobiDB-lite"/>
    </source>
</evidence>
<comment type="caution">
    <text evidence="9">The sequence shown here is derived from an EMBL/GenBank/DDBJ whole genome shotgun (WGS) entry which is preliminary data.</text>
</comment>
<evidence type="ECO:0000313" key="9">
    <source>
        <dbReference type="EMBL" id="ORX48041.1"/>
    </source>
</evidence>
<evidence type="ECO:0000256" key="2">
    <source>
        <dbReference type="ARBA" id="ARBA00006357"/>
    </source>
</evidence>
<evidence type="ECO:0000259" key="8">
    <source>
        <dbReference type="SMART" id="SM00479"/>
    </source>
</evidence>
<dbReference type="GO" id="GO:0003676">
    <property type="term" value="F:nucleic acid binding"/>
    <property type="evidence" value="ECO:0007669"/>
    <property type="project" value="InterPro"/>
</dbReference>
<dbReference type="PANTHER" id="PTHR12801">
    <property type="entry name" value="RNA EXONUCLEASE REXO1 / RECO3 FAMILY MEMBER-RELATED"/>
    <property type="match status" value="1"/>
</dbReference>
<dbReference type="GO" id="GO:0005634">
    <property type="term" value="C:nucleus"/>
    <property type="evidence" value="ECO:0007669"/>
    <property type="project" value="UniProtKB-SubCell"/>
</dbReference>
<dbReference type="InterPro" id="IPR047021">
    <property type="entry name" value="REXO1/3/4-like"/>
</dbReference>
<dbReference type="InterPro" id="IPR012337">
    <property type="entry name" value="RNaseH-like_sf"/>
</dbReference>
<dbReference type="EMBL" id="MCGT01000031">
    <property type="protein sequence ID" value="ORX48041.1"/>
    <property type="molecule type" value="Genomic_DNA"/>
</dbReference>
<sequence length="595" mass="67217">MPSSPETTLTKRKIPEPFMEEQDASNKKINPTVNCTDGLSQSDKKRIAKAKRNGQRWQVMDGKAVIHPYIRLKPYASYATMNEVRALITSFSDKSVKAPLKWVDLFGTMPAKVVVVDLPLADPTALAIDPCKPDMGKKQCPDNYCKLKQLETLYQLVGRPDLEDDRPAILSQTTFDIRYGLMDRFSQLLQCKLSKQQSKDRRHARISATNVLQPEELFLTKKEMEVDNYPLHSLLNPTSSLPNGWVETRPGSGKSKRLVAVDCEMCKSGNISVLVKVALVDQDGQVLMNELVQPDLPITDYVTQYSGVDQYDLEGVTTTLHDIQQQLLELIDGDTVLVGHALSNDLRALCLRHPFVIDTSCCFHHEMGPPSKPSLRALAERFLGKTIQQPNTDSPEKQAKGHDPCEDAQASMDLALLKLKTSYEFGFHEDYAMEPLMQRLYDRAHQTSLAIDAEPNHLPHFSRLLDKQSATSPKSYYEITNNQDAVQLLLAQQTNHPLLLLKLSALDTQDQLLAYLHQIYQSLEPHSALLITSGHRSNPDLDKLCNKWANFKIKKRAVPLDEIPDDERWTEQDEVQLKGTADRASRFFMFPLVKT</sequence>
<dbReference type="Gene3D" id="3.30.420.10">
    <property type="entry name" value="Ribonuclease H-like superfamily/Ribonuclease H"/>
    <property type="match status" value="1"/>
</dbReference>
<evidence type="ECO:0000256" key="6">
    <source>
        <dbReference type="ARBA" id="ARBA00023242"/>
    </source>
</evidence>
<keyword evidence="6" id="KW-0539">Nucleus</keyword>
<feature type="compositionally biased region" description="Polar residues" evidence="7">
    <location>
        <begin position="27"/>
        <end position="41"/>
    </location>
</feature>
<dbReference type="GO" id="GO:0004527">
    <property type="term" value="F:exonuclease activity"/>
    <property type="evidence" value="ECO:0007669"/>
    <property type="project" value="UniProtKB-KW"/>
</dbReference>
<feature type="region of interest" description="Disordered" evidence="7">
    <location>
        <begin position="1"/>
        <end position="43"/>
    </location>
</feature>
<dbReference type="STRING" id="101127.A0A1X2G8W1"/>
<dbReference type="InterPro" id="IPR036397">
    <property type="entry name" value="RNaseH_sf"/>
</dbReference>
<evidence type="ECO:0000256" key="1">
    <source>
        <dbReference type="ARBA" id="ARBA00004123"/>
    </source>
</evidence>
<comment type="subcellular location">
    <subcellularLocation>
        <location evidence="1">Nucleus</location>
    </subcellularLocation>
</comment>
<keyword evidence="5" id="KW-0269">Exonuclease</keyword>
<name>A0A1X2G8W1_9FUNG</name>
<dbReference type="InterPro" id="IPR034922">
    <property type="entry name" value="REX1-like_exo"/>
</dbReference>
<evidence type="ECO:0000256" key="5">
    <source>
        <dbReference type="ARBA" id="ARBA00022839"/>
    </source>
</evidence>
<comment type="similarity">
    <text evidence="2">Belongs to the REXO1/REXO3 family.</text>
</comment>
<dbReference type="CDD" id="cd06145">
    <property type="entry name" value="REX1_like"/>
    <property type="match status" value="1"/>
</dbReference>
<dbReference type="OrthoDB" id="206335at2759"/>
<keyword evidence="10" id="KW-1185">Reference proteome</keyword>
<feature type="domain" description="Exonuclease" evidence="8">
    <location>
        <begin position="257"/>
        <end position="424"/>
    </location>
</feature>
<dbReference type="InterPro" id="IPR013520">
    <property type="entry name" value="Ribonucl_H"/>
</dbReference>
<evidence type="ECO:0000256" key="4">
    <source>
        <dbReference type="ARBA" id="ARBA00022801"/>
    </source>
</evidence>
<dbReference type="SMART" id="SM00479">
    <property type="entry name" value="EXOIII"/>
    <property type="match status" value="1"/>
</dbReference>
<proteinExistence type="inferred from homology"/>
<feature type="compositionally biased region" description="Basic and acidic residues" evidence="7">
    <location>
        <begin position="394"/>
        <end position="405"/>
    </location>
</feature>
<accession>A0A1X2G8W1</accession>
<dbReference type="FunFam" id="3.30.420.10:FF:000031">
    <property type="entry name" value="RNA exonuclease 1"/>
    <property type="match status" value="1"/>
</dbReference>
<keyword evidence="4" id="KW-0378">Hydrolase</keyword>
<dbReference type="Proteomes" id="UP000242146">
    <property type="component" value="Unassembled WGS sequence"/>
</dbReference>
<reference evidence="9 10" key="1">
    <citation type="submission" date="2016-07" db="EMBL/GenBank/DDBJ databases">
        <title>Pervasive Adenine N6-methylation of Active Genes in Fungi.</title>
        <authorList>
            <consortium name="DOE Joint Genome Institute"/>
            <person name="Mondo S.J."/>
            <person name="Dannebaum R.O."/>
            <person name="Kuo R.C."/>
            <person name="Labutti K."/>
            <person name="Haridas S."/>
            <person name="Kuo A."/>
            <person name="Salamov A."/>
            <person name="Ahrendt S.R."/>
            <person name="Lipzen A."/>
            <person name="Sullivan W."/>
            <person name="Andreopoulos W.B."/>
            <person name="Clum A."/>
            <person name="Lindquist E."/>
            <person name="Daum C."/>
            <person name="Ramamoorthy G.K."/>
            <person name="Gryganskyi A."/>
            <person name="Culley D."/>
            <person name="Magnuson J.K."/>
            <person name="James T.Y."/>
            <person name="O'Malley M.A."/>
            <person name="Stajich J.E."/>
            <person name="Spatafora J.W."/>
            <person name="Visel A."/>
            <person name="Grigoriev I.V."/>
        </authorList>
    </citation>
    <scope>NUCLEOTIDE SEQUENCE [LARGE SCALE GENOMIC DNA]</scope>
    <source>
        <strain evidence="9 10">NRRL 3301</strain>
    </source>
</reference>
<protein>
    <submittedName>
        <fullName evidence="9">Ribonuclease H-like protein</fullName>
    </submittedName>
</protein>
<dbReference type="AlphaFoldDB" id="A0A1X2G8W1"/>
<dbReference type="PANTHER" id="PTHR12801:SF115">
    <property type="entry name" value="FI18136P1-RELATED"/>
    <property type="match status" value="1"/>
</dbReference>
<evidence type="ECO:0000313" key="10">
    <source>
        <dbReference type="Proteomes" id="UP000242146"/>
    </source>
</evidence>
<dbReference type="SUPFAM" id="SSF53098">
    <property type="entry name" value="Ribonuclease H-like"/>
    <property type="match status" value="1"/>
</dbReference>
<organism evidence="9 10">
    <name type="scientific">Hesseltinella vesiculosa</name>
    <dbReference type="NCBI Taxonomy" id="101127"/>
    <lineage>
        <taxon>Eukaryota</taxon>
        <taxon>Fungi</taxon>
        <taxon>Fungi incertae sedis</taxon>
        <taxon>Mucoromycota</taxon>
        <taxon>Mucoromycotina</taxon>
        <taxon>Mucoromycetes</taxon>
        <taxon>Mucorales</taxon>
        <taxon>Cunninghamellaceae</taxon>
        <taxon>Hesseltinella</taxon>
    </lineage>
</organism>